<dbReference type="RefSeq" id="WP_092589166.1">
    <property type="nucleotide sequence ID" value="NZ_FMWL01000001.1"/>
</dbReference>
<dbReference type="SUPFAM" id="SSF110849">
    <property type="entry name" value="ParB/Sulfiredoxin"/>
    <property type="match status" value="1"/>
</dbReference>
<dbReference type="GO" id="GO:0045881">
    <property type="term" value="P:positive regulation of sporulation resulting in formation of a cellular spore"/>
    <property type="evidence" value="ECO:0007669"/>
    <property type="project" value="TreeGrafter"/>
</dbReference>
<evidence type="ECO:0000313" key="6">
    <source>
        <dbReference type="Proteomes" id="UP000199208"/>
    </source>
</evidence>
<dbReference type="SUPFAM" id="SSF109709">
    <property type="entry name" value="KorB DNA-binding domain-like"/>
    <property type="match status" value="1"/>
</dbReference>
<dbReference type="OrthoDB" id="9802051at2"/>
<protein>
    <submittedName>
        <fullName evidence="5">Chromosome partitioning protein, ParB family</fullName>
    </submittedName>
</protein>
<evidence type="ECO:0000313" key="5">
    <source>
        <dbReference type="EMBL" id="SCZ76658.1"/>
    </source>
</evidence>
<dbReference type="EMBL" id="FMWL01000001">
    <property type="protein sequence ID" value="SCZ76658.1"/>
    <property type="molecule type" value="Genomic_DNA"/>
</dbReference>
<dbReference type="Gene3D" id="3.90.1530.30">
    <property type="match status" value="1"/>
</dbReference>
<keyword evidence="6" id="KW-1185">Reference proteome</keyword>
<dbReference type="GO" id="GO:0007059">
    <property type="term" value="P:chromosome segregation"/>
    <property type="evidence" value="ECO:0007669"/>
    <property type="project" value="TreeGrafter"/>
</dbReference>
<sequence>MNRSEHLIHLPIEHIRPNPHQPRRNFSYEDLNELADSIKSVGIIQPITVRVIQDGYELVVGERRLRAAGIAGLKEIPAMLVNMSDQESAAVALIENIQRNDLNFFEEACALERLMKDQQWTQKELADLLGKKQSTISNKIRLLAIPEPIRDTLIENQLSERHARALLKLDSTAQLRKAVRKIIQDKLTVKETESYIAEWTNQTDAEIKEVKSKRNIRGIAAFKIYLNTLKQSVETIKAAGGKLTYEEVEFKDGLEVRIRFQK</sequence>
<dbReference type="FunFam" id="3.90.1530.30:FF:000001">
    <property type="entry name" value="Chromosome partitioning protein ParB"/>
    <property type="match status" value="1"/>
</dbReference>
<dbReference type="InterPro" id="IPR001387">
    <property type="entry name" value="Cro/C1-type_HTH"/>
</dbReference>
<dbReference type="Pfam" id="PF17762">
    <property type="entry name" value="HTH_ParB"/>
    <property type="match status" value="1"/>
</dbReference>
<dbReference type="InterPro" id="IPR041468">
    <property type="entry name" value="HTH_ParB/Spo0J"/>
</dbReference>
<evidence type="ECO:0000259" key="4">
    <source>
        <dbReference type="PROSITE" id="PS50943"/>
    </source>
</evidence>
<dbReference type="Proteomes" id="UP000199208">
    <property type="component" value="Unassembled WGS sequence"/>
</dbReference>
<dbReference type="InterPro" id="IPR036086">
    <property type="entry name" value="ParB/Sulfiredoxin_sf"/>
</dbReference>
<dbReference type="InterPro" id="IPR004437">
    <property type="entry name" value="ParB/RepB/Spo0J"/>
</dbReference>
<dbReference type="NCBIfam" id="TIGR00180">
    <property type="entry name" value="parB_part"/>
    <property type="match status" value="1"/>
</dbReference>
<accession>A0A1G5RS25</accession>
<keyword evidence="3" id="KW-0238">DNA-binding</keyword>
<reference evidence="5 6" key="1">
    <citation type="submission" date="2016-10" db="EMBL/GenBank/DDBJ databases">
        <authorList>
            <person name="de Groot N.N."/>
        </authorList>
    </citation>
    <scope>NUCLEOTIDE SEQUENCE [LARGE SCALE GENOMIC DNA]</scope>
    <source>
        <strain evidence="5 6">DSM 2784</strain>
    </source>
</reference>
<proteinExistence type="inferred from homology"/>
<dbReference type="STRING" id="1120920.SAMN03080599_00364"/>
<dbReference type="GO" id="GO:0003677">
    <property type="term" value="F:DNA binding"/>
    <property type="evidence" value="ECO:0007669"/>
    <property type="project" value="UniProtKB-KW"/>
</dbReference>
<dbReference type="GO" id="GO:0005694">
    <property type="term" value="C:chromosome"/>
    <property type="evidence" value="ECO:0007669"/>
    <property type="project" value="TreeGrafter"/>
</dbReference>
<dbReference type="SMART" id="SM00470">
    <property type="entry name" value="ParB"/>
    <property type="match status" value="1"/>
</dbReference>
<gene>
    <name evidence="5" type="ORF">SAMN03080599_00364</name>
</gene>
<evidence type="ECO:0000256" key="2">
    <source>
        <dbReference type="ARBA" id="ARBA00006295"/>
    </source>
</evidence>
<evidence type="ECO:0000256" key="3">
    <source>
        <dbReference type="ARBA" id="ARBA00023125"/>
    </source>
</evidence>
<dbReference type="InterPro" id="IPR050336">
    <property type="entry name" value="Chromosome_partition/occlusion"/>
</dbReference>
<dbReference type="FunFam" id="1.10.10.2830:FF:000001">
    <property type="entry name" value="Chromosome partitioning protein ParB"/>
    <property type="match status" value="1"/>
</dbReference>
<organism evidence="5 6">
    <name type="scientific">Acidaminobacter hydrogenoformans DSM 2784</name>
    <dbReference type="NCBI Taxonomy" id="1120920"/>
    <lineage>
        <taxon>Bacteria</taxon>
        <taxon>Bacillati</taxon>
        <taxon>Bacillota</taxon>
        <taxon>Clostridia</taxon>
        <taxon>Peptostreptococcales</taxon>
        <taxon>Acidaminobacteraceae</taxon>
        <taxon>Acidaminobacter</taxon>
    </lineage>
</organism>
<dbReference type="CDD" id="cd16393">
    <property type="entry name" value="SPO0J_N"/>
    <property type="match status" value="1"/>
</dbReference>
<name>A0A1G5RS25_9FIRM</name>
<dbReference type="PANTHER" id="PTHR33375">
    <property type="entry name" value="CHROMOSOME-PARTITIONING PROTEIN PARB-RELATED"/>
    <property type="match status" value="1"/>
</dbReference>
<evidence type="ECO:0000256" key="1">
    <source>
        <dbReference type="ARBA" id="ARBA00004453"/>
    </source>
</evidence>
<dbReference type="Gene3D" id="1.10.10.2830">
    <property type="match status" value="1"/>
</dbReference>
<dbReference type="InterPro" id="IPR003115">
    <property type="entry name" value="ParB_N"/>
</dbReference>
<dbReference type="PROSITE" id="PS50943">
    <property type="entry name" value="HTH_CROC1"/>
    <property type="match status" value="1"/>
</dbReference>
<dbReference type="AlphaFoldDB" id="A0A1G5RS25"/>
<comment type="similarity">
    <text evidence="2">Belongs to the ParB family.</text>
</comment>
<dbReference type="PANTHER" id="PTHR33375:SF8">
    <property type="entry name" value="NUCLEOID OCCLUSION PROTEIN"/>
    <property type="match status" value="1"/>
</dbReference>
<dbReference type="CDD" id="cd00093">
    <property type="entry name" value="HTH_XRE"/>
    <property type="match status" value="1"/>
</dbReference>
<dbReference type="GO" id="GO:0009295">
    <property type="term" value="C:nucleoid"/>
    <property type="evidence" value="ECO:0007669"/>
    <property type="project" value="UniProtKB-SubCell"/>
</dbReference>
<feature type="domain" description="HTH cro/C1-type" evidence="4">
    <location>
        <begin position="111"/>
        <end position="138"/>
    </location>
</feature>
<comment type="subcellular location">
    <subcellularLocation>
        <location evidence="1">Cytoplasm</location>
        <location evidence="1">Nucleoid</location>
    </subcellularLocation>
</comment>
<dbReference type="Pfam" id="PF02195">
    <property type="entry name" value="ParB_N"/>
    <property type="match status" value="1"/>
</dbReference>